<evidence type="ECO:0000313" key="3">
    <source>
        <dbReference type="Proteomes" id="UP000192276"/>
    </source>
</evidence>
<dbReference type="SMART" id="SM00418">
    <property type="entry name" value="HTH_ARSR"/>
    <property type="match status" value="1"/>
</dbReference>
<dbReference type="OrthoDB" id="9799175at2"/>
<feature type="domain" description="HTH arsR-type" evidence="1">
    <location>
        <begin position="1"/>
        <end position="92"/>
    </location>
</feature>
<protein>
    <recommendedName>
        <fullName evidence="1">HTH arsR-type domain-containing protein</fullName>
    </recommendedName>
</protein>
<dbReference type="Pfam" id="PF01022">
    <property type="entry name" value="HTH_5"/>
    <property type="match status" value="1"/>
</dbReference>
<dbReference type="InterPro" id="IPR036390">
    <property type="entry name" value="WH_DNA-bd_sf"/>
</dbReference>
<dbReference type="SUPFAM" id="SSF46785">
    <property type="entry name" value="Winged helix' DNA-binding domain"/>
    <property type="match status" value="1"/>
</dbReference>
<evidence type="ECO:0000259" key="1">
    <source>
        <dbReference type="PROSITE" id="PS50987"/>
    </source>
</evidence>
<dbReference type="STRING" id="550983.A4R26_22125"/>
<keyword evidence="3" id="KW-1185">Reference proteome</keyword>
<comment type="caution">
    <text evidence="2">The sequence shown here is derived from an EMBL/GenBank/DDBJ whole genome shotgun (WGS) entry which is preliminary data.</text>
</comment>
<proteinExistence type="predicted"/>
<reference evidence="3" key="1">
    <citation type="submission" date="2016-04" db="EMBL/GenBank/DDBJ databases">
        <authorList>
            <person name="Chen L."/>
            <person name="Zhuang W."/>
            <person name="Wang G."/>
        </authorList>
    </citation>
    <scope>NUCLEOTIDE SEQUENCE [LARGE SCALE GENOMIC DNA]</scope>
    <source>
        <strain evidence="3">208</strain>
    </source>
</reference>
<dbReference type="GO" id="GO:0003700">
    <property type="term" value="F:DNA-binding transcription factor activity"/>
    <property type="evidence" value="ECO:0007669"/>
    <property type="project" value="InterPro"/>
</dbReference>
<dbReference type="InterPro" id="IPR001845">
    <property type="entry name" value="HTH_ArsR_DNA-bd_dom"/>
</dbReference>
<dbReference type="CDD" id="cd00090">
    <property type="entry name" value="HTH_ARSR"/>
    <property type="match status" value="1"/>
</dbReference>
<dbReference type="Proteomes" id="UP000192276">
    <property type="component" value="Unassembled WGS sequence"/>
</dbReference>
<dbReference type="PANTHER" id="PTHR38600">
    <property type="entry name" value="TRANSCRIPTIONAL REGULATORY PROTEIN"/>
    <property type="match status" value="1"/>
</dbReference>
<dbReference type="PANTHER" id="PTHR38600:SF1">
    <property type="entry name" value="TRANSCRIPTIONAL REGULATORY PROTEIN"/>
    <property type="match status" value="1"/>
</dbReference>
<dbReference type="AlphaFoldDB" id="A0A1V9FKM7"/>
<dbReference type="Gene3D" id="1.10.10.10">
    <property type="entry name" value="Winged helix-like DNA-binding domain superfamily/Winged helix DNA-binding domain"/>
    <property type="match status" value="1"/>
</dbReference>
<organism evidence="2 3">
    <name type="scientific">Niastella populi</name>
    <dbReference type="NCBI Taxonomy" id="550983"/>
    <lineage>
        <taxon>Bacteria</taxon>
        <taxon>Pseudomonadati</taxon>
        <taxon>Bacteroidota</taxon>
        <taxon>Chitinophagia</taxon>
        <taxon>Chitinophagales</taxon>
        <taxon>Chitinophagaceae</taxon>
        <taxon>Niastella</taxon>
    </lineage>
</organism>
<dbReference type="InterPro" id="IPR036388">
    <property type="entry name" value="WH-like_DNA-bd_sf"/>
</dbReference>
<name>A0A1V9FKM7_9BACT</name>
<dbReference type="NCBIfam" id="NF033788">
    <property type="entry name" value="HTH_metalloreg"/>
    <property type="match status" value="1"/>
</dbReference>
<gene>
    <name evidence="2" type="ORF">A4R26_22125</name>
</gene>
<dbReference type="PROSITE" id="PS50987">
    <property type="entry name" value="HTH_ARSR_2"/>
    <property type="match status" value="1"/>
</dbReference>
<evidence type="ECO:0000313" key="2">
    <source>
        <dbReference type="EMBL" id="OQP58880.1"/>
    </source>
</evidence>
<sequence>MAPELKRDIFQAIADPTRRQIIDLISSKPMNLKTIADHFDISRPAISQQVKILHECGLLEIKREGRETFCSIRPNEFKKIADWVERYRGLWETKIDTFEEYVNQLQAKKNKKHGKSK</sequence>
<dbReference type="EMBL" id="LWBP01000186">
    <property type="protein sequence ID" value="OQP58880.1"/>
    <property type="molecule type" value="Genomic_DNA"/>
</dbReference>
<dbReference type="InterPro" id="IPR011991">
    <property type="entry name" value="ArsR-like_HTH"/>
</dbReference>
<accession>A0A1V9FKM7</accession>
<dbReference type="RefSeq" id="WP_081164770.1">
    <property type="nucleotide sequence ID" value="NZ_LWBP01000186.1"/>
</dbReference>